<evidence type="ECO:0000313" key="4">
    <source>
        <dbReference type="Proteomes" id="UP001152755"/>
    </source>
</evidence>
<feature type="transmembrane region" description="Helical" evidence="2">
    <location>
        <begin position="12"/>
        <end position="31"/>
    </location>
</feature>
<protein>
    <submittedName>
        <fullName evidence="3">Transcriptional regulator</fullName>
    </submittedName>
</protein>
<dbReference type="EMBL" id="JANRHA010000001">
    <property type="protein sequence ID" value="MDG3013152.1"/>
    <property type="molecule type" value="Genomic_DNA"/>
</dbReference>
<keyword evidence="2" id="KW-0812">Transmembrane</keyword>
<gene>
    <name evidence="3" type="ORF">NVS88_01090</name>
</gene>
<reference evidence="3" key="1">
    <citation type="submission" date="2022-08" db="EMBL/GenBank/DDBJ databases">
        <title>Genome analysis of Corynebacteriales strain.</title>
        <authorList>
            <person name="Lee S.D."/>
        </authorList>
    </citation>
    <scope>NUCLEOTIDE SEQUENCE</scope>
    <source>
        <strain evidence="3">D3-21</strain>
    </source>
</reference>
<proteinExistence type="predicted"/>
<feature type="compositionally biased region" description="Low complexity" evidence="1">
    <location>
        <begin position="97"/>
        <end position="110"/>
    </location>
</feature>
<dbReference type="RefSeq" id="WP_277829508.1">
    <property type="nucleotide sequence ID" value="NZ_JAAIVF010000001.1"/>
</dbReference>
<feature type="compositionally biased region" description="Basic and acidic residues" evidence="1">
    <location>
        <begin position="141"/>
        <end position="151"/>
    </location>
</feature>
<feature type="transmembrane region" description="Helical" evidence="2">
    <location>
        <begin position="43"/>
        <end position="61"/>
    </location>
</feature>
<name>A0A9X4LZ33_9ACTN</name>
<keyword evidence="2" id="KW-0472">Membrane</keyword>
<feature type="region of interest" description="Disordered" evidence="1">
    <location>
        <begin position="97"/>
        <end position="151"/>
    </location>
</feature>
<evidence type="ECO:0000256" key="2">
    <source>
        <dbReference type="SAM" id="Phobius"/>
    </source>
</evidence>
<dbReference type="Proteomes" id="UP001152755">
    <property type="component" value="Unassembled WGS sequence"/>
</dbReference>
<dbReference type="AlphaFoldDB" id="A0A9X4LZ33"/>
<keyword evidence="4" id="KW-1185">Reference proteome</keyword>
<organism evidence="3 4">
    <name type="scientific">Speluncibacter jeojiensis</name>
    <dbReference type="NCBI Taxonomy" id="2710754"/>
    <lineage>
        <taxon>Bacteria</taxon>
        <taxon>Bacillati</taxon>
        <taxon>Actinomycetota</taxon>
        <taxon>Actinomycetes</taxon>
        <taxon>Mycobacteriales</taxon>
        <taxon>Speluncibacteraceae</taxon>
        <taxon>Speluncibacter</taxon>
    </lineage>
</organism>
<evidence type="ECO:0000256" key="1">
    <source>
        <dbReference type="SAM" id="MobiDB-lite"/>
    </source>
</evidence>
<comment type="caution">
    <text evidence="3">The sequence shown here is derived from an EMBL/GenBank/DDBJ whole genome shotgun (WGS) entry which is preliminary data.</text>
</comment>
<keyword evidence="2" id="KW-1133">Transmembrane helix</keyword>
<sequence>MARTRRQHRISLILFVLLAAATCLGLGWWQWQRFESSAGTYQNLGYALQWPLFAVFFVYGYRRFVQLERQHAEDLEQEAGGTTLTAPADDQLASIRAAQESASAAKATTATEKRPAQKHPATEIPAGVLPARPATPMAAADLRDPDDPENRAMLEYNDYLARLAARDTERTTR</sequence>
<evidence type="ECO:0000313" key="3">
    <source>
        <dbReference type="EMBL" id="MDG3013152.1"/>
    </source>
</evidence>
<accession>A0A9X4LZ33</accession>